<dbReference type="Gene3D" id="1.20.1270.240">
    <property type="match status" value="1"/>
</dbReference>
<evidence type="ECO:0000256" key="1">
    <source>
        <dbReference type="PIRNR" id="PIRNR006221"/>
    </source>
</evidence>
<dbReference type="SUPFAM" id="SSF56112">
    <property type="entry name" value="Protein kinase-like (PK-like)"/>
    <property type="match status" value="1"/>
</dbReference>
<keyword evidence="1" id="KW-0808">Transferase</keyword>
<organism evidence="2 3">
    <name type="scientific">Corynebacterium pseudogenitalium</name>
    <dbReference type="NCBI Taxonomy" id="38303"/>
    <lineage>
        <taxon>Bacteria</taxon>
        <taxon>Bacillati</taxon>
        <taxon>Actinomycetota</taxon>
        <taxon>Actinomycetes</taxon>
        <taxon>Mycobacteriales</taxon>
        <taxon>Corynebacteriaceae</taxon>
        <taxon>Corynebacterium</taxon>
    </lineage>
</organism>
<proteinExistence type="inferred from homology"/>
<accession>A0ABD4TSY5</accession>
<dbReference type="Pfam" id="PF03881">
    <property type="entry name" value="Fructosamin_kin"/>
    <property type="match status" value="1"/>
</dbReference>
<dbReference type="Gene3D" id="1.10.510.10">
    <property type="entry name" value="Transferase(Phosphotransferase) domain 1"/>
    <property type="match status" value="1"/>
</dbReference>
<reference evidence="2 3" key="1">
    <citation type="submission" date="2021-04" db="EMBL/GenBank/DDBJ databases">
        <title>Corynebacterium genitalium sp. nov. and Corynebacterium genitalium sp. nov., two new species of the genus Corynebacterium.</title>
        <authorList>
            <person name="Jaen-Luchoro D."/>
            <person name="Pinyeiro-Iglesias B."/>
            <person name="Al-Shaer S."/>
            <person name="Karlsson R."/>
            <person name="Gonzales-Siles L."/>
            <person name="Cardew S."/>
            <person name="Jensie-Markopolous S."/>
            <person name="Ohlen M."/>
            <person name="Inganas E."/>
            <person name="Moore E.R.B."/>
        </authorList>
    </citation>
    <scope>NUCLEOTIDE SEQUENCE [LARGE SCALE GENOMIC DNA]</scope>
    <source>
        <strain evidence="2 3">CCUG 55013</strain>
    </source>
</reference>
<dbReference type="GO" id="GO:0016301">
    <property type="term" value="F:kinase activity"/>
    <property type="evidence" value="ECO:0007669"/>
    <property type="project" value="UniProtKB-UniRule"/>
</dbReference>
<dbReference type="PANTHER" id="PTHR12149:SF8">
    <property type="entry name" value="PROTEIN-RIBULOSAMINE 3-KINASE"/>
    <property type="match status" value="1"/>
</dbReference>
<dbReference type="InterPro" id="IPR016477">
    <property type="entry name" value="Fructo-/Ketosamine-3-kinase"/>
</dbReference>
<dbReference type="PIRSF" id="PIRSF006221">
    <property type="entry name" value="Ketosamine-3-kinase"/>
    <property type="match status" value="1"/>
</dbReference>
<dbReference type="InterPro" id="IPR011009">
    <property type="entry name" value="Kinase-like_dom_sf"/>
</dbReference>
<evidence type="ECO:0000313" key="3">
    <source>
        <dbReference type="Proteomes" id="UP001205080"/>
    </source>
</evidence>
<protein>
    <submittedName>
        <fullName evidence="2">Fructosamine kinase family protein</fullName>
    </submittedName>
</protein>
<dbReference type="PANTHER" id="PTHR12149">
    <property type="entry name" value="FRUCTOSAMINE 3 KINASE-RELATED PROTEIN"/>
    <property type="match status" value="1"/>
</dbReference>
<comment type="similarity">
    <text evidence="1">Belongs to the fructosamine kinase family.</text>
</comment>
<dbReference type="AlphaFoldDB" id="A0ABD4TSY5"/>
<keyword evidence="1 2" id="KW-0418">Kinase</keyword>
<dbReference type="RefSeq" id="WP_256000854.1">
    <property type="nucleotide sequence ID" value="NZ_CP072934.1"/>
</dbReference>
<comment type="caution">
    <text evidence="2">The sequence shown here is derived from an EMBL/GenBank/DDBJ whole genome shotgun (WGS) entry which is preliminary data.</text>
</comment>
<dbReference type="EMBL" id="JAGPYW010000006">
    <property type="protein sequence ID" value="MCQ4614379.1"/>
    <property type="molecule type" value="Genomic_DNA"/>
</dbReference>
<gene>
    <name evidence="2" type="ORF">KBX22_06485</name>
</gene>
<sequence>MSDFSKRCIAPGQASSEAAGLRWLREGSDAVVEVCGVDEEQRTLRIERVETVRPTRDAARRAGEELAKIHAMGAEAFGAPPTGWDGPNFIGRVEQDCVPEQRWAKFYTEQRVLPFARSAHVAGNISKQQLELVERACAALVEEDEEAPLARIHGDLWAGNLLFDESGPRFIDPAAHGGHPLTDIAMLALFGAPFLEDILAGYESRASLGEDWRRRIPVHQLHPLAVHALTHGPAYAGELANAAQATLDVTG</sequence>
<dbReference type="Proteomes" id="UP001205080">
    <property type="component" value="Unassembled WGS sequence"/>
</dbReference>
<evidence type="ECO:0000313" key="2">
    <source>
        <dbReference type="EMBL" id="MCQ4614379.1"/>
    </source>
</evidence>
<name>A0ABD4TSY5_9CORY</name>